<keyword evidence="3" id="KW-1185">Reference proteome</keyword>
<evidence type="ECO:0000256" key="1">
    <source>
        <dbReference type="ARBA" id="ARBA00005651"/>
    </source>
</evidence>
<dbReference type="PANTHER" id="PTHR37525">
    <property type="entry name" value="UPF0175 PROTEIN SSL1255"/>
    <property type="match status" value="1"/>
</dbReference>
<dbReference type="AlphaFoldDB" id="A0A8T4GHV6"/>
<evidence type="ECO:0000313" key="3">
    <source>
        <dbReference type="Proteomes" id="UP000823588"/>
    </source>
</evidence>
<accession>A0A8T4GHV6</accession>
<dbReference type="PANTHER" id="PTHR37525:SF1">
    <property type="entry name" value="UPF0175 PROTEIN SSL1255"/>
    <property type="match status" value="1"/>
</dbReference>
<gene>
    <name evidence="2" type="ORF">J2751_002768</name>
</gene>
<comment type="caution">
    <text evidence="2">The sequence shown here is derived from an EMBL/GenBank/DDBJ whole genome shotgun (WGS) entry which is preliminary data.</text>
</comment>
<dbReference type="RefSeq" id="WP_209486760.1">
    <property type="nucleotide sequence ID" value="NZ_JAGGKQ010000028.1"/>
</dbReference>
<organism evidence="2 3">
    <name type="scientific">Halorubrum alkaliphilum</name>
    <dbReference type="NCBI Taxonomy" id="261290"/>
    <lineage>
        <taxon>Archaea</taxon>
        <taxon>Methanobacteriati</taxon>
        <taxon>Methanobacteriota</taxon>
        <taxon>Stenosarchaea group</taxon>
        <taxon>Halobacteria</taxon>
        <taxon>Halobacteriales</taxon>
        <taxon>Haloferacaceae</taxon>
        <taxon>Halorubrum</taxon>
    </lineage>
</organism>
<sequence>MSSIDLPSDVLDAIAAPPEDREPIVRQELAVSLYREGYLSFGKARELAGLSKAEFHRLLGEREVQRHYTEEDLALDVEYAREYI</sequence>
<comment type="similarity">
    <text evidence="1">Belongs to the UPF0175 family.</text>
</comment>
<evidence type="ECO:0000313" key="2">
    <source>
        <dbReference type="EMBL" id="MBP1923723.1"/>
    </source>
</evidence>
<proteinExistence type="inferred from homology"/>
<dbReference type="Pfam" id="PF03683">
    <property type="entry name" value="UPF0175"/>
    <property type="match status" value="1"/>
</dbReference>
<dbReference type="EMBL" id="JAGGKQ010000028">
    <property type="protein sequence ID" value="MBP1923723.1"/>
    <property type="molecule type" value="Genomic_DNA"/>
</dbReference>
<dbReference type="Proteomes" id="UP000823588">
    <property type="component" value="Unassembled WGS sequence"/>
</dbReference>
<dbReference type="InterPro" id="IPR052264">
    <property type="entry name" value="UPF0175_domain"/>
</dbReference>
<name>A0A8T4GHV6_9EURY</name>
<protein>
    <submittedName>
        <fullName evidence="2">Putative HTH domain antitoxin</fullName>
    </submittedName>
</protein>
<dbReference type="OrthoDB" id="93800at2157"/>
<reference evidence="2" key="1">
    <citation type="submission" date="2021-03" db="EMBL/GenBank/DDBJ databases">
        <title>Genomic Encyclopedia of Type Strains, Phase IV (KMG-IV): sequencing the most valuable type-strain genomes for metagenomic binning, comparative biology and taxonomic classification.</title>
        <authorList>
            <person name="Goeker M."/>
        </authorList>
    </citation>
    <scope>NUCLEOTIDE SEQUENCE</scope>
    <source>
        <strain evidence="2">DSM 23564</strain>
    </source>
</reference>
<dbReference type="InterPro" id="IPR005368">
    <property type="entry name" value="UPF0175"/>
</dbReference>